<feature type="region of interest" description="Disordered" evidence="1">
    <location>
        <begin position="148"/>
        <end position="227"/>
    </location>
</feature>
<evidence type="ECO:0000313" key="3">
    <source>
        <dbReference type="EMBL" id="CAE0251135.1"/>
    </source>
</evidence>
<keyword evidence="2" id="KW-1133">Transmembrane helix</keyword>
<reference evidence="5" key="1">
    <citation type="submission" date="2021-01" db="EMBL/GenBank/DDBJ databases">
        <authorList>
            <person name="Corre E."/>
            <person name="Pelletier E."/>
            <person name="Niang G."/>
            <person name="Scheremetjew M."/>
            <person name="Finn R."/>
            <person name="Kale V."/>
            <person name="Holt S."/>
            <person name="Cochrane G."/>
            <person name="Meng A."/>
            <person name="Brown T."/>
            <person name="Cohen L."/>
        </authorList>
    </citation>
    <scope>NUCLEOTIDE SEQUENCE</scope>
    <source>
        <strain evidence="5">NIES-2562</strain>
    </source>
</reference>
<organism evidence="5">
    <name type="scientific">Palpitomonas bilix</name>
    <dbReference type="NCBI Taxonomy" id="652834"/>
    <lineage>
        <taxon>Eukaryota</taxon>
        <taxon>Eukaryota incertae sedis</taxon>
    </lineage>
</organism>
<sequence length="227" mass="24769">MSTIYPETIGKKQNGVAGDEHSSVGEIGRRTSSNVVVPPPLLERQVPLERYESTLVRLNSVMANGLPRPSFVILCIALAFFTLGLSLIPLVLKTSKVVSSLARVLEEENEYYDKYGLRWQVVAGRVGGGALAKWFELRLLETSSLATPKGKVMSESEKPAAQRYSESGGARRKRSTSLAGDLLTTSYKDPAPPPPVHHNDGSNTDKRKVLRRTTSRSDPSLPSPVDP</sequence>
<dbReference type="EMBL" id="HBIB01020646">
    <property type="protein sequence ID" value="CAE0251137.1"/>
    <property type="molecule type" value="Transcribed_RNA"/>
</dbReference>
<evidence type="ECO:0000256" key="2">
    <source>
        <dbReference type="SAM" id="Phobius"/>
    </source>
</evidence>
<dbReference type="EMBL" id="HBIB01020645">
    <property type="protein sequence ID" value="CAE0251136.1"/>
    <property type="molecule type" value="Transcribed_RNA"/>
</dbReference>
<accession>A0A7S3DA03</accession>
<proteinExistence type="predicted"/>
<keyword evidence="2" id="KW-0472">Membrane</keyword>
<dbReference type="AlphaFoldDB" id="A0A7S3DA03"/>
<feature type="transmembrane region" description="Helical" evidence="2">
    <location>
        <begin position="71"/>
        <end position="92"/>
    </location>
</feature>
<gene>
    <name evidence="3" type="ORF">PBIL07802_LOCUS13342</name>
    <name evidence="4" type="ORF">PBIL07802_LOCUS13343</name>
    <name evidence="5" type="ORF">PBIL07802_LOCUS13344</name>
</gene>
<dbReference type="EMBL" id="HBIB01020644">
    <property type="protein sequence ID" value="CAE0251135.1"/>
    <property type="molecule type" value="Transcribed_RNA"/>
</dbReference>
<feature type="compositionally biased region" description="Basic and acidic residues" evidence="1">
    <location>
        <begin position="197"/>
        <end position="207"/>
    </location>
</feature>
<evidence type="ECO:0000256" key="1">
    <source>
        <dbReference type="SAM" id="MobiDB-lite"/>
    </source>
</evidence>
<evidence type="ECO:0000313" key="4">
    <source>
        <dbReference type="EMBL" id="CAE0251136.1"/>
    </source>
</evidence>
<feature type="region of interest" description="Disordered" evidence="1">
    <location>
        <begin position="1"/>
        <end position="25"/>
    </location>
</feature>
<name>A0A7S3DA03_9EUKA</name>
<keyword evidence="2" id="KW-0812">Transmembrane</keyword>
<evidence type="ECO:0000313" key="5">
    <source>
        <dbReference type="EMBL" id="CAE0251137.1"/>
    </source>
</evidence>
<protein>
    <submittedName>
        <fullName evidence="5">Uncharacterized protein</fullName>
    </submittedName>
</protein>